<dbReference type="EnsemblFungi" id="CEF85852">
    <property type="protein sequence ID" value="CEF85852"/>
    <property type="gene ID" value="FGRRES_13908_M"/>
</dbReference>
<gene>
    <name evidence="1" type="ORF">FGRAMPH1_01T20601</name>
</gene>
<reference evidence="2" key="4">
    <citation type="submission" date="2017-01" db="UniProtKB">
        <authorList>
            <consortium name="EnsemblFungi"/>
        </authorList>
    </citation>
    <scope>IDENTIFICATION</scope>
    <source>
        <strain evidence="2">PH-1 / ATCC MYA-4620 / FGSC 9075 / NRRL 31084</strain>
    </source>
</reference>
<evidence type="ECO:0000313" key="3">
    <source>
        <dbReference type="Proteomes" id="UP000070720"/>
    </source>
</evidence>
<dbReference type="VEuPathDB" id="FungiDB:FGRAMPH1_01G20601"/>
<accession>A0A0E0SHD9</accession>
<reference evidence="2 3" key="2">
    <citation type="journal article" date="2010" name="Nature">
        <title>Comparative genomics reveals mobile pathogenicity chromosomes in Fusarium.</title>
        <authorList>
            <person name="Ma L.J."/>
            <person name="van der Does H.C."/>
            <person name="Borkovich K.A."/>
            <person name="Coleman J.J."/>
            <person name="Daboussi M.J."/>
            <person name="Di Pietro A."/>
            <person name="Dufresne M."/>
            <person name="Freitag M."/>
            <person name="Grabherr M."/>
            <person name="Henrissat B."/>
            <person name="Houterman P.M."/>
            <person name="Kang S."/>
            <person name="Shim W.B."/>
            <person name="Woloshuk C."/>
            <person name="Xie X."/>
            <person name="Xu J.R."/>
            <person name="Antoniw J."/>
            <person name="Baker S.E."/>
            <person name="Bluhm B.H."/>
            <person name="Breakspear A."/>
            <person name="Brown D.W."/>
            <person name="Butchko R.A."/>
            <person name="Chapman S."/>
            <person name="Coulson R."/>
            <person name="Coutinho P.M."/>
            <person name="Danchin E.G."/>
            <person name="Diener A."/>
            <person name="Gale L.R."/>
            <person name="Gardiner D.M."/>
            <person name="Goff S."/>
            <person name="Hammond-Kosack K.E."/>
            <person name="Hilburn K."/>
            <person name="Hua-Van A."/>
            <person name="Jonkers W."/>
            <person name="Kazan K."/>
            <person name="Kodira C.D."/>
            <person name="Koehrsen M."/>
            <person name="Kumar L."/>
            <person name="Lee Y.H."/>
            <person name="Li L."/>
            <person name="Manners J.M."/>
            <person name="Miranda-Saavedra D."/>
            <person name="Mukherjee M."/>
            <person name="Park G."/>
            <person name="Park J."/>
            <person name="Park S.Y."/>
            <person name="Proctor R.H."/>
            <person name="Regev A."/>
            <person name="Ruiz-Roldan M.C."/>
            <person name="Sain D."/>
            <person name="Sakthikumar S."/>
            <person name="Sykes S."/>
            <person name="Schwartz D.C."/>
            <person name="Turgeon B.G."/>
            <person name="Wapinski I."/>
            <person name="Yoder O."/>
            <person name="Young S."/>
            <person name="Zeng Q."/>
            <person name="Zhou S."/>
            <person name="Galagan J."/>
            <person name="Cuomo C.A."/>
            <person name="Kistler H.C."/>
            <person name="Rep M."/>
        </authorList>
    </citation>
    <scope>GENOME REANNOTATION</scope>
    <source>
        <strain evidence="3">ATCC MYA-4620 / CBS 123657 / FGSC 9075 / NRRL 31084 / PH-1</strain>
        <strain evidence="2">PH-1 / ATCC MYA-4620 / FGSC 9075 / NRRL 31084</strain>
    </source>
</reference>
<reference evidence="1 3" key="3">
    <citation type="journal article" date="2015" name="BMC Genomics">
        <title>The completed genome sequence of the pathogenic ascomycete fungus Fusarium graminearum.</title>
        <authorList>
            <person name="King R."/>
            <person name="Urban M."/>
            <person name="Hammond-Kosack M.C."/>
            <person name="Hassani-Pak K."/>
            <person name="Hammond-Kosack K.E."/>
        </authorList>
    </citation>
    <scope>NUCLEOTIDE SEQUENCE [LARGE SCALE GENOMIC DNA]</scope>
    <source>
        <strain evidence="3">ATCC MYA-4620 / CBS 123657 / FGSC 9075 / NRRL 31084 / PH-1</strain>
        <strain evidence="1">PH-1</strain>
    </source>
</reference>
<organism evidence="1 3">
    <name type="scientific">Gibberella zeae (strain ATCC MYA-4620 / CBS 123657 / FGSC 9075 / NRRL 31084 / PH-1)</name>
    <name type="common">Wheat head blight fungus</name>
    <name type="synonym">Fusarium graminearum</name>
    <dbReference type="NCBI Taxonomy" id="229533"/>
    <lineage>
        <taxon>Eukaryota</taxon>
        <taxon>Fungi</taxon>
        <taxon>Dikarya</taxon>
        <taxon>Ascomycota</taxon>
        <taxon>Pezizomycotina</taxon>
        <taxon>Sordariomycetes</taxon>
        <taxon>Hypocreomycetidae</taxon>
        <taxon>Hypocreales</taxon>
        <taxon>Nectriaceae</taxon>
        <taxon>Fusarium</taxon>
    </lineage>
</organism>
<name>A0A098DWX7_GIBZE</name>
<dbReference type="EMBL" id="HG970334">
    <property type="protein sequence ID" value="CEF85852.1"/>
    <property type="molecule type" value="Genomic_DNA"/>
</dbReference>
<dbReference type="InParanoid" id="A0A098DWX7"/>
<protein>
    <submittedName>
        <fullName evidence="1">Chromosome 3, complete genome</fullName>
    </submittedName>
</protein>
<accession>A0A098DWX7</accession>
<evidence type="ECO:0000313" key="1">
    <source>
        <dbReference type="EMBL" id="CEF85852.1"/>
    </source>
</evidence>
<reference evidence="2 3" key="1">
    <citation type="journal article" date="2007" name="Science">
        <title>The Fusarium graminearum genome reveals a link between localized polymorphism and pathogen specialization.</title>
        <authorList>
            <person name="Cuomo C.A."/>
            <person name="Gueldener U."/>
            <person name="Xu J.-R."/>
            <person name="Trail F."/>
            <person name="Turgeon B.G."/>
            <person name="Di Pietro A."/>
            <person name="Walton J.D."/>
            <person name="Ma L.-J."/>
            <person name="Baker S.E."/>
            <person name="Rep M."/>
            <person name="Adam G."/>
            <person name="Antoniw J."/>
            <person name="Baldwin T."/>
            <person name="Calvo S.E."/>
            <person name="Chang Y.-L."/>
            <person name="DeCaprio D."/>
            <person name="Gale L.R."/>
            <person name="Gnerre S."/>
            <person name="Goswami R.S."/>
            <person name="Hammond-Kosack K."/>
            <person name="Harris L.J."/>
            <person name="Hilburn K."/>
            <person name="Kennell J.C."/>
            <person name="Kroken S."/>
            <person name="Magnuson J.K."/>
            <person name="Mannhaupt G."/>
            <person name="Mauceli E.W."/>
            <person name="Mewes H.-W."/>
            <person name="Mitterbauer R."/>
            <person name="Muehlbauer G."/>
            <person name="Muensterkoetter M."/>
            <person name="Nelson D."/>
            <person name="O'Donnell K."/>
            <person name="Ouellet T."/>
            <person name="Qi W."/>
            <person name="Quesneville H."/>
            <person name="Roncero M.I.G."/>
            <person name="Seong K.-Y."/>
            <person name="Tetko I.V."/>
            <person name="Urban M."/>
            <person name="Waalwijk C."/>
            <person name="Ward T.J."/>
            <person name="Yao J."/>
            <person name="Birren B.W."/>
            <person name="Kistler H.C."/>
        </authorList>
    </citation>
    <scope>NUCLEOTIDE SEQUENCE [LARGE SCALE GENOMIC DNA]</scope>
    <source>
        <strain evidence="3">ATCC MYA-4620 / CBS 123657 / FGSC 9075 / NRRL 31084 / PH-1</strain>
        <strain evidence="2">PH-1 / ATCC MYA-4620 / FGSC 9075 / NRRL 31084</strain>
    </source>
</reference>
<evidence type="ECO:0000313" key="2">
    <source>
        <dbReference type="EnsemblFungi" id="CEF85852"/>
    </source>
</evidence>
<dbReference type="AlphaFoldDB" id="A0A098DWX7"/>
<sequence>MATPVCWSAVQCRQACVCSGVCVASGGFANKAVECNVVKGGSVLAYGAVAVTVAGGSGPEVDAQKSRSRARPTSLCCFWSVSQCRMTGQGFPST</sequence>
<dbReference type="Proteomes" id="UP000070720">
    <property type="component" value="Chromosome 3"/>
</dbReference>
<proteinExistence type="predicted"/>
<keyword evidence="3" id="KW-1185">Reference proteome</keyword>